<dbReference type="RefSeq" id="WP_131448496.1">
    <property type="nucleotide sequence ID" value="NZ_SJZB01000047.1"/>
</dbReference>
<dbReference type="PROSITE" id="PS50110">
    <property type="entry name" value="RESPONSE_REGULATORY"/>
    <property type="match status" value="1"/>
</dbReference>
<gene>
    <name evidence="9" type="ORF">EZJ19_13650</name>
</gene>
<name>A0A4R1B718_9PROT</name>
<sequence length="210" mass="23051">MLTKINPPPRPTVFVVDDNVAVRDAIRWLVEQVGLPVKAYANASEFLAAYRPGMRGCLVLDIRMPGMSGIELQERLARAGVHLPVIIVTGHGDIPIAVRAMKAGAFEFLQKPFNDQALLDAIQAALEKFGQVWEREDRTSATSRNLASLTPREREVLEQLRHGKLNKAIAGDLGLSVRTVEGHRAKIMEKMGARTLGQLIEMIVKTVPGG</sequence>
<dbReference type="CDD" id="cd17537">
    <property type="entry name" value="REC_FixJ"/>
    <property type="match status" value="1"/>
</dbReference>
<dbReference type="SMART" id="SM00448">
    <property type="entry name" value="REC"/>
    <property type="match status" value="1"/>
</dbReference>
<dbReference type="Gene3D" id="1.10.10.10">
    <property type="entry name" value="Winged helix-like DNA-binding domain superfamily/Winged helix DNA-binding domain"/>
    <property type="match status" value="1"/>
</dbReference>
<organism evidence="9 10">
    <name type="scientific">Parasulfuritortus cantonensis</name>
    <dbReference type="NCBI Taxonomy" id="2528202"/>
    <lineage>
        <taxon>Bacteria</taxon>
        <taxon>Pseudomonadati</taxon>
        <taxon>Pseudomonadota</taxon>
        <taxon>Betaproteobacteria</taxon>
        <taxon>Nitrosomonadales</taxon>
        <taxon>Thiobacillaceae</taxon>
        <taxon>Parasulfuritortus</taxon>
    </lineage>
</organism>
<evidence type="ECO:0000256" key="1">
    <source>
        <dbReference type="ARBA" id="ARBA00022553"/>
    </source>
</evidence>
<dbReference type="EMBL" id="SJZB01000047">
    <property type="protein sequence ID" value="TCJ11905.1"/>
    <property type="molecule type" value="Genomic_DNA"/>
</dbReference>
<dbReference type="Pfam" id="PF00072">
    <property type="entry name" value="Response_reg"/>
    <property type="match status" value="1"/>
</dbReference>
<keyword evidence="1 6" id="KW-0597">Phosphoprotein</keyword>
<evidence type="ECO:0000259" key="7">
    <source>
        <dbReference type="PROSITE" id="PS50043"/>
    </source>
</evidence>
<dbReference type="InterPro" id="IPR011006">
    <property type="entry name" value="CheY-like_superfamily"/>
</dbReference>
<dbReference type="PRINTS" id="PR00038">
    <property type="entry name" value="HTHLUXR"/>
</dbReference>
<dbReference type="SUPFAM" id="SSF52172">
    <property type="entry name" value="CheY-like"/>
    <property type="match status" value="1"/>
</dbReference>
<dbReference type="PANTHER" id="PTHR44688:SF16">
    <property type="entry name" value="DNA-BINDING TRANSCRIPTIONAL ACTIVATOR DEVR_DOSR"/>
    <property type="match status" value="1"/>
</dbReference>
<feature type="domain" description="HTH luxR-type" evidence="7">
    <location>
        <begin position="142"/>
        <end position="207"/>
    </location>
</feature>
<dbReference type="CDD" id="cd06170">
    <property type="entry name" value="LuxR_C_like"/>
    <property type="match status" value="1"/>
</dbReference>
<dbReference type="OrthoDB" id="9802186at2"/>
<dbReference type="Proteomes" id="UP000295443">
    <property type="component" value="Unassembled WGS sequence"/>
</dbReference>
<evidence type="ECO:0000313" key="9">
    <source>
        <dbReference type="EMBL" id="TCJ11905.1"/>
    </source>
</evidence>
<proteinExistence type="predicted"/>
<keyword evidence="4" id="KW-0238">DNA-binding</keyword>
<dbReference type="GO" id="GO:0000160">
    <property type="term" value="P:phosphorelay signal transduction system"/>
    <property type="evidence" value="ECO:0007669"/>
    <property type="project" value="UniProtKB-KW"/>
</dbReference>
<accession>A0A4R1B718</accession>
<evidence type="ECO:0000256" key="2">
    <source>
        <dbReference type="ARBA" id="ARBA00023012"/>
    </source>
</evidence>
<feature type="modified residue" description="4-aspartylphosphate" evidence="6">
    <location>
        <position position="61"/>
    </location>
</feature>
<keyword evidence="2" id="KW-0902">Two-component regulatory system</keyword>
<evidence type="ECO:0000313" key="10">
    <source>
        <dbReference type="Proteomes" id="UP000295443"/>
    </source>
</evidence>
<dbReference type="GO" id="GO:0006355">
    <property type="term" value="P:regulation of DNA-templated transcription"/>
    <property type="evidence" value="ECO:0007669"/>
    <property type="project" value="InterPro"/>
</dbReference>
<evidence type="ECO:0000256" key="6">
    <source>
        <dbReference type="PROSITE-ProRule" id="PRU00169"/>
    </source>
</evidence>
<dbReference type="InterPro" id="IPR016032">
    <property type="entry name" value="Sig_transdc_resp-reg_C-effctor"/>
</dbReference>
<dbReference type="PANTHER" id="PTHR44688">
    <property type="entry name" value="DNA-BINDING TRANSCRIPTIONAL ACTIVATOR DEVR_DOSR"/>
    <property type="match status" value="1"/>
</dbReference>
<dbReference type="InterPro" id="IPR001789">
    <property type="entry name" value="Sig_transdc_resp-reg_receiver"/>
</dbReference>
<evidence type="ECO:0000256" key="5">
    <source>
        <dbReference type="ARBA" id="ARBA00023163"/>
    </source>
</evidence>
<evidence type="ECO:0000256" key="4">
    <source>
        <dbReference type="ARBA" id="ARBA00023125"/>
    </source>
</evidence>
<feature type="domain" description="Response regulatory" evidence="8">
    <location>
        <begin position="12"/>
        <end position="126"/>
    </location>
</feature>
<dbReference type="InterPro" id="IPR000792">
    <property type="entry name" value="Tscrpt_reg_LuxR_C"/>
</dbReference>
<keyword evidence="5" id="KW-0804">Transcription</keyword>
<reference evidence="9 10" key="1">
    <citation type="submission" date="2019-03" db="EMBL/GenBank/DDBJ databases">
        <title>Genome sequence of Thiobacillaceae bacterium LSR1, a sulfur-oxidizing bacterium isolated from freshwater sediment.</title>
        <authorList>
            <person name="Li S."/>
        </authorList>
    </citation>
    <scope>NUCLEOTIDE SEQUENCE [LARGE SCALE GENOMIC DNA]</scope>
    <source>
        <strain evidence="9 10">LSR1</strain>
    </source>
</reference>
<dbReference type="SUPFAM" id="SSF46894">
    <property type="entry name" value="C-terminal effector domain of the bipartite response regulators"/>
    <property type="match status" value="1"/>
</dbReference>
<dbReference type="AlphaFoldDB" id="A0A4R1B718"/>
<keyword evidence="10" id="KW-1185">Reference proteome</keyword>
<evidence type="ECO:0000259" key="8">
    <source>
        <dbReference type="PROSITE" id="PS50110"/>
    </source>
</evidence>
<evidence type="ECO:0000256" key="3">
    <source>
        <dbReference type="ARBA" id="ARBA00023015"/>
    </source>
</evidence>
<dbReference type="SMART" id="SM00421">
    <property type="entry name" value="HTH_LUXR"/>
    <property type="match status" value="1"/>
</dbReference>
<protein>
    <submittedName>
        <fullName evidence="9">Response regulator transcription factor</fullName>
    </submittedName>
</protein>
<dbReference type="FunFam" id="3.40.50.2300:FF:000018">
    <property type="entry name" value="DNA-binding transcriptional regulator NtrC"/>
    <property type="match status" value="1"/>
</dbReference>
<dbReference type="PROSITE" id="PS50043">
    <property type="entry name" value="HTH_LUXR_2"/>
    <property type="match status" value="1"/>
</dbReference>
<comment type="caution">
    <text evidence="9">The sequence shown here is derived from an EMBL/GenBank/DDBJ whole genome shotgun (WGS) entry which is preliminary data.</text>
</comment>
<keyword evidence="3" id="KW-0805">Transcription regulation</keyword>
<dbReference type="Pfam" id="PF00196">
    <property type="entry name" value="GerE"/>
    <property type="match status" value="1"/>
</dbReference>
<dbReference type="GO" id="GO:0003677">
    <property type="term" value="F:DNA binding"/>
    <property type="evidence" value="ECO:0007669"/>
    <property type="project" value="UniProtKB-KW"/>
</dbReference>
<dbReference type="Gene3D" id="3.40.50.2300">
    <property type="match status" value="1"/>
</dbReference>
<dbReference type="InterPro" id="IPR036388">
    <property type="entry name" value="WH-like_DNA-bd_sf"/>
</dbReference>